<feature type="compositionally biased region" description="Basic and acidic residues" evidence="2">
    <location>
        <begin position="66"/>
        <end position="75"/>
    </location>
</feature>
<dbReference type="PANTHER" id="PTHR15854">
    <property type="entry name" value="THAP4 PROTEIN"/>
    <property type="match status" value="1"/>
</dbReference>
<evidence type="ECO:0000256" key="1">
    <source>
        <dbReference type="ARBA" id="ARBA00036993"/>
    </source>
</evidence>
<evidence type="ECO:0000259" key="3">
    <source>
        <dbReference type="Pfam" id="PF08768"/>
    </source>
</evidence>
<name>A0ABD2M6B0_9BILA</name>
<keyword evidence="5" id="KW-1185">Reference proteome</keyword>
<evidence type="ECO:0000313" key="5">
    <source>
        <dbReference type="Proteomes" id="UP001620626"/>
    </source>
</evidence>
<organism evidence="4 5">
    <name type="scientific">Heterodera trifolii</name>
    <dbReference type="NCBI Taxonomy" id="157864"/>
    <lineage>
        <taxon>Eukaryota</taxon>
        <taxon>Metazoa</taxon>
        <taxon>Ecdysozoa</taxon>
        <taxon>Nematoda</taxon>
        <taxon>Chromadorea</taxon>
        <taxon>Rhabditida</taxon>
        <taxon>Tylenchina</taxon>
        <taxon>Tylenchomorpha</taxon>
        <taxon>Tylenchoidea</taxon>
        <taxon>Heteroderidae</taxon>
        <taxon>Heteroderinae</taxon>
        <taxon>Heterodera</taxon>
    </lineage>
</organism>
<comment type="catalytic activity">
    <reaction evidence="1">
        <text>peroxynitrite = nitrate</text>
        <dbReference type="Rhea" id="RHEA:63116"/>
        <dbReference type="ChEBI" id="CHEBI:17632"/>
        <dbReference type="ChEBI" id="CHEBI:25941"/>
    </reaction>
    <physiologicalReaction direction="left-to-right" evidence="1">
        <dbReference type="Rhea" id="RHEA:63117"/>
    </physiologicalReaction>
</comment>
<feature type="region of interest" description="Disordered" evidence="2">
    <location>
        <begin position="40"/>
        <end position="99"/>
    </location>
</feature>
<evidence type="ECO:0000313" key="4">
    <source>
        <dbReference type="EMBL" id="KAL3123067.1"/>
    </source>
</evidence>
<dbReference type="InterPro" id="IPR014878">
    <property type="entry name" value="THAP4-like_heme-bd"/>
</dbReference>
<proteinExistence type="predicted"/>
<comment type="caution">
    <text evidence="4">The sequence shown here is derived from an EMBL/GenBank/DDBJ whole genome shotgun (WGS) entry which is preliminary data.</text>
</comment>
<dbReference type="InterPro" id="IPR045165">
    <property type="entry name" value="Nitrobindin"/>
</dbReference>
<reference evidence="4 5" key="1">
    <citation type="submission" date="2024-10" db="EMBL/GenBank/DDBJ databases">
        <authorList>
            <person name="Kim D."/>
        </authorList>
    </citation>
    <scope>NUCLEOTIDE SEQUENCE [LARGE SCALE GENOMIC DNA]</scope>
    <source>
        <strain evidence="4">BH-2024</strain>
    </source>
</reference>
<dbReference type="CDD" id="cd07828">
    <property type="entry name" value="lipocalin_heme-bd-THAP4-like"/>
    <property type="match status" value="1"/>
</dbReference>
<gene>
    <name evidence="4" type="ORF">niasHT_001267</name>
</gene>
<dbReference type="Pfam" id="PF08768">
    <property type="entry name" value="THAP4_heme-bd"/>
    <property type="match status" value="1"/>
</dbReference>
<dbReference type="Gene3D" id="2.40.128.20">
    <property type="match status" value="1"/>
</dbReference>
<dbReference type="InterPro" id="IPR012674">
    <property type="entry name" value="Calycin"/>
</dbReference>
<accession>A0ABD2M6B0</accession>
<dbReference type="Proteomes" id="UP001620626">
    <property type="component" value="Unassembled WGS sequence"/>
</dbReference>
<feature type="domain" description="THAP4-like heme-binding" evidence="3">
    <location>
        <begin position="157"/>
        <end position="312"/>
    </location>
</feature>
<dbReference type="AlphaFoldDB" id="A0ABD2M6B0"/>
<dbReference type="EMBL" id="JBICBT010000114">
    <property type="protein sequence ID" value="KAL3123067.1"/>
    <property type="molecule type" value="Genomic_DNA"/>
</dbReference>
<dbReference type="PANTHER" id="PTHR15854:SF4">
    <property type="entry name" value="PEROXYNITRITE ISOMERASE THAP4"/>
    <property type="match status" value="1"/>
</dbReference>
<sequence>MRKNEQQIGNQIVLLRIMRPRTNEQRGKVNVAKWQFADEQRNGKWARKEDNGRGQQTQRGNNAMPEAKKGAEKAPPKTTRPFAAKGTGHINQWQKKSKISEKGKSPILSLCPVQSSLPMFVRRFILPLISLAFFVSFCTAMRRNPSDYDQSRVPPNLRIISWLLGVWRSEHDGKAMFPTIPKFTYGEEISIALSDTRMNGLPAFNYSAFAWSAHDQDELHSENGYITVSGGKVMLTTVMNNGFVTVEEGPAGGSRIRFKLVDIGRISFSRDLPVHDLVREWTQLDHNHFEARLDMETLTHGMQEHTVIVYTKIM</sequence>
<feature type="compositionally biased region" description="Basic and acidic residues" evidence="2">
    <location>
        <begin position="40"/>
        <end position="52"/>
    </location>
</feature>
<evidence type="ECO:0000256" key="2">
    <source>
        <dbReference type="SAM" id="MobiDB-lite"/>
    </source>
</evidence>
<protein>
    <recommendedName>
        <fullName evidence="3">THAP4-like heme-binding domain-containing protein</fullName>
    </recommendedName>
</protein>
<dbReference type="SUPFAM" id="SSF50814">
    <property type="entry name" value="Lipocalins"/>
    <property type="match status" value="1"/>
</dbReference>